<keyword evidence="2" id="KW-1185">Reference proteome</keyword>
<feature type="region of interest" description="Disordered" evidence="1">
    <location>
        <begin position="295"/>
        <end position="324"/>
    </location>
</feature>
<protein>
    <submittedName>
        <fullName evidence="3">Amidase domain-containing protein</fullName>
    </submittedName>
</protein>
<feature type="region of interest" description="Disordered" evidence="1">
    <location>
        <begin position="671"/>
        <end position="701"/>
    </location>
</feature>
<feature type="compositionally biased region" description="Pro residues" evidence="1">
    <location>
        <begin position="301"/>
        <end position="313"/>
    </location>
</feature>
<proteinExistence type="predicted"/>
<evidence type="ECO:0000313" key="2">
    <source>
        <dbReference type="Proteomes" id="UP000095280"/>
    </source>
</evidence>
<dbReference type="Gene3D" id="3.40.50.12280">
    <property type="match status" value="1"/>
</dbReference>
<name>A0A1I8FBR7_9PLAT</name>
<reference evidence="3" key="1">
    <citation type="submission" date="2016-11" db="UniProtKB">
        <authorList>
            <consortium name="WormBaseParasite"/>
        </authorList>
    </citation>
    <scope>IDENTIFICATION</scope>
</reference>
<feature type="region of interest" description="Disordered" evidence="1">
    <location>
        <begin position="102"/>
        <end position="133"/>
    </location>
</feature>
<feature type="compositionally biased region" description="Polar residues" evidence="1">
    <location>
        <begin position="716"/>
        <end position="732"/>
    </location>
</feature>
<evidence type="ECO:0000313" key="3">
    <source>
        <dbReference type="WBParaSite" id="maker-unitig_28484-snap-gene-0.2-mRNA-1"/>
    </source>
</evidence>
<feature type="compositionally biased region" description="Low complexity" evidence="1">
    <location>
        <begin position="672"/>
        <end position="684"/>
    </location>
</feature>
<dbReference type="AlphaFoldDB" id="A0A1I8FBR7"/>
<feature type="region of interest" description="Disordered" evidence="1">
    <location>
        <begin position="557"/>
        <end position="604"/>
    </location>
</feature>
<organism evidence="2 3">
    <name type="scientific">Macrostomum lignano</name>
    <dbReference type="NCBI Taxonomy" id="282301"/>
    <lineage>
        <taxon>Eukaryota</taxon>
        <taxon>Metazoa</taxon>
        <taxon>Spiralia</taxon>
        <taxon>Lophotrochozoa</taxon>
        <taxon>Platyhelminthes</taxon>
        <taxon>Rhabditophora</taxon>
        <taxon>Macrostomorpha</taxon>
        <taxon>Macrostomida</taxon>
        <taxon>Macrostomidae</taxon>
        <taxon>Macrostomum</taxon>
    </lineage>
</organism>
<dbReference type="Gene3D" id="3.90.1300.10">
    <property type="entry name" value="Amidase signature (AS) domain"/>
    <property type="match status" value="1"/>
</dbReference>
<sequence length="953" mass="101104">MLQKLHQQARLSRCARLLHRRAARPRWRFARVEAAPKRQIRRLVVSSGAPVPPRRAQNSGPIRHNRFGRFTRSVWPLRSMEMMHNGRAPRIRYGPVGVGVRRASPRAGRLHSGSGKPSLTRWRRPGVAQSVRRADAQTRNGCISMGSCANGGGYYHYSYSVTCAAATESYLLTSTCRLPAIRRRALLIWRAQLQKKISGSSNGPRCSGTGKGSIWPLHAAEFKRRSNWLSSTLMADDSSSRRQPPPLPPLSSADDVLGSRAGSTILSADYSSSAVEARGSESLAVGGAAIRRSLPRHFWPPTSPPLGETPPPSAAGREVEADNAEAEAEQLLAACRLADEVLQESWSMHRRSARSPYLPVPSGGGGALAGSQEDSGGWLELGAESSSSGWADLLTSAGGLVADFPSRLASARAAATSPELDRLTVECGAHRSGAPPSAAENQQVLAEKLARKAFIGVEYKTRDFKPVSMGRRQSVALALIASAAIAAAASGLASLLYGLASPVSRAPDLSFRRQQRRRADLAEAKARFVEPATERAGLSPAEEAEILALPTVELVRPAAGSNSRPPQSPASLPAPGNRGGQPHNCAVPGAGLGGRRSGRAAGRPARQLEGEFLPGARDSFRVGCSAPLIGRAGRSRLLLAVAALKALGGVPFVRTAVPQSMMSSGIRARPVEAAPGGSSSGEAALVAGGGSPLRPRGHRPSAAAFGCLPRVRLPASASSRPTPGRSLSQQASARRPLPGPSGCVRAPGASGSRRWRVALLMSAMCSARPGHQYRLDPELPPLDWAGRSRRQRRVASLGYFVGRIASHLFDRPADLHERRSVQLAKSGLGSPAATASVAWRLPDARIFSCTCAASSLTGGVGLVLICWTETSFSPRFGHSLDTARTPRWCAGLGSRGLRPRSGVREGAVWVGRASALAPMPTGGRRRRVALAQRLRSRQAQVLFRLVARPAWTA</sequence>
<evidence type="ECO:0000256" key="1">
    <source>
        <dbReference type="SAM" id="MobiDB-lite"/>
    </source>
</evidence>
<dbReference type="SUPFAM" id="SSF75304">
    <property type="entry name" value="Amidase signature (AS) enzymes"/>
    <property type="match status" value="1"/>
</dbReference>
<accession>A0A1I8FBR7</accession>
<dbReference type="InterPro" id="IPR036928">
    <property type="entry name" value="AS_sf"/>
</dbReference>
<dbReference type="WBParaSite" id="maker-unitig_28484-snap-gene-0.2-mRNA-1">
    <property type="protein sequence ID" value="maker-unitig_28484-snap-gene-0.2-mRNA-1"/>
    <property type="gene ID" value="maker-unitig_28484-snap-gene-0.2"/>
</dbReference>
<feature type="region of interest" description="Disordered" evidence="1">
    <location>
        <begin position="234"/>
        <end position="255"/>
    </location>
</feature>
<dbReference type="Proteomes" id="UP000095280">
    <property type="component" value="Unplaced"/>
</dbReference>
<feature type="region of interest" description="Disordered" evidence="1">
    <location>
        <begin position="714"/>
        <end position="749"/>
    </location>
</feature>